<evidence type="ECO:0000313" key="1">
    <source>
        <dbReference type="EMBL" id="GIH87955.1"/>
    </source>
</evidence>
<protein>
    <submittedName>
        <fullName evidence="1">Uncharacterized protein</fullName>
    </submittedName>
</protein>
<dbReference type="AlphaFoldDB" id="A0A8J3S8B5"/>
<dbReference type="EMBL" id="BOOI01000070">
    <property type="protein sequence ID" value="GIH87955.1"/>
    <property type="molecule type" value="Genomic_DNA"/>
</dbReference>
<comment type="caution">
    <text evidence="1">The sequence shown here is derived from an EMBL/GenBank/DDBJ whole genome shotgun (WGS) entry which is preliminary data.</text>
</comment>
<sequence length="103" mass="11292">MRRFVATMACPCPPRRAPIAAHHQQGLIDRLIANSSSLLLHRACPQLSLTRRTAHVVHEVTSRTIEEALRATEDVLYPFLTAIGPDILDHCPCEGDTSGDPPS</sequence>
<dbReference type="Proteomes" id="UP000655044">
    <property type="component" value="Unassembled WGS sequence"/>
</dbReference>
<reference evidence="1" key="1">
    <citation type="submission" date="2021-01" db="EMBL/GenBank/DDBJ databases">
        <title>Whole genome shotgun sequence of Planobispora rosea NBRC 15558.</title>
        <authorList>
            <person name="Komaki H."/>
            <person name="Tamura T."/>
        </authorList>
    </citation>
    <scope>NUCLEOTIDE SEQUENCE</scope>
    <source>
        <strain evidence="1">NBRC 15558</strain>
    </source>
</reference>
<organism evidence="1 2">
    <name type="scientific">Planobispora rosea</name>
    <dbReference type="NCBI Taxonomy" id="35762"/>
    <lineage>
        <taxon>Bacteria</taxon>
        <taxon>Bacillati</taxon>
        <taxon>Actinomycetota</taxon>
        <taxon>Actinomycetes</taxon>
        <taxon>Streptosporangiales</taxon>
        <taxon>Streptosporangiaceae</taxon>
        <taxon>Planobispora</taxon>
    </lineage>
</organism>
<accession>A0A8J3S8B5</accession>
<proteinExistence type="predicted"/>
<evidence type="ECO:0000313" key="2">
    <source>
        <dbReference type="Proteomes" id="UP000655044"/>
    </source>
</evidence>
<gene>
    <name evidence="1" type="ORF">Pro02_63630</name>
</gene>
<keyword evidence="2" id="KW-1185">Reference proteome</keyword>
<name>A0A8J3S8B5_PLARO</name>